<gene>
    <name evidence="1" type="ORF">ECLFYP2_00355</name>
</gene>
<accession>A0A6N3FED4</accession>
<evidence type="ECO:0000313" key="1">
    <source>
        <dbReference type="EMBL" id="VYU50392.1"/>
    </source>
</evidence>
<organism evidence="1">
    <name type="scientific">Enterococcus casseliflavus</name>
    <name type="common">Enterococcus flavescens</name>
    <dbReference type="NCBI Taxonomy" id="37734"/>
    <lineage>
        <taxon>Bacteria</taxon>
        <taxon>Bacillati</taxon>
        <taxon>Bacillota</taxon>
        <taxon>Bacilli</taxon>
        <taxon>Lactobacillales</taxon>
        <taxon>Enterococcaceae</taxon>
        <taxon>Enterococcus</taxon>
    </lineage>
</organism>
<dbReference type="EMBL" id="CACRTX010000016">
    <property type="protein sequence ID" value="VYU50392.1"/>
    <property type="molecule type" value="Genomic_DNA"/>
</dbReference>
<dbReference type="AlphaFoldDB" id="A0A6N3FED4"/>
<evidence type="ECO:0008006" key="2">
    <source>
        <dbReference type="Google" id="ProtNLM"/>
    </source>
</evidence>
<dbReference type="SUPFAM" id="SSF143100">
    <property type="entry name" value="TTHA1013/TTHA0281-like"/>
    <property type="match status" value="1"/>
</dbReference>
<dbReference type="InterPro" id="IPR035069">
    <property type="entry name" value="TTHA1013/TTHA0281-like"/>
</dbReference>
<name>A0A6N3FED4_ENTCA</name>
<protein>
    <recommendedName>
        <fullName evidence="2">Type II toxin-antitoxin system HicB family antitoxin</fullName>
    </recommendedName>
</protein>
<reference evidence="1" key="1">
    <citation type="submission" date="2019-11" db="EMBL/GenBank/DDBJ databases">
        <authorList>
            <person name="Feng L."/>
        </authorList>
    </citation>
    <scope>NUCLEOTIDE SEQUENCE</scope>
    <source>
        <strain evidence="1">ECasseliflavusLFYP2</strain>
    </source>
</reference>
<sequence length="151" mass="17317">MLASYPALFYYTDTDESEVKYFISFPDFPEQVGTQGLDIADALFMASDWLGIVLADCIENNREIPISTPINCLSLEANNPFIDDLDFEFDYDKEKSFLSMVLVDVSEYLENQTFVEKKLAIPQWADKLGRTMHLDFSEILTDAILKKKCKD</sequence>
<dbReference type="Gene3D" id="3.30.160.250">
    <property type="match status" value="1"/>
</dbReference>
<dbReference type="RefSeq" id="WP_421758392.1">
    <property type="nucleotide sequence ID" value="NZ_CACRTX010000016.1"/>
</dbReference>
<proteinExistence type="predicted"/>